<name>A0ABY1NIB8_9HYPH</name>
<dbReference type="Pfam" id="PF12974">
    <property type="entry name" value="Phosphonate-bd"/>
    <property type="match status" value="1"/>
</dbReference>
<dbReference type="SUPFAM" id="SSF53850">
    <property type="entry name" value="Periplasmic binding protein-like II"/>
    <property type="match status" value="1"/>
</dbReference>
<dbReference type="Gene3D" id="3.40.190.10">
    <property type="entry name" value="Periplasmic binding protein-like II"/>
    <property type="match status" value="2"/>
</dbReference>
<evidence type="ECO:0000313" key="2">
    <source>
        <dbReference type="Proteomes" id="UP001157914"/>
    </source>
</evidence>
<protein>
    <submittedName>
        <fullName evidence="1">ABC-type phosphate/phosphonate transport system, substrate-binding protein</fullName>
    </submittedName>
</protein>
<organism evidence="1 2">
    <name type="scientific">Roseibium denhamense</name>
    <dbReference type="NCBI Taxonomy" id="76305"/>
    <lineage>
        <taxon>Bacteria</taxon>
        <taxon>Pseudomonadati</taxon>
        <taxon>Pseudomonadota</taxon>
        <taxon>Alphaproteobacteria</taxon>
        <taxon>Hyphomicrobiales</taxon>
        <taxon>Stappiaceae</taxon>
        <taxon>Roseibium</taxon>
    </lineage>
</organism>
<gene>
    <name evidence="1" type="ORF">SAMN06265374_1243</name>
</gene>
<dbReference type="EMBL" id="FXTT01000001">
    <property type="protein sequence ID" value="SMP10554.1"/>
    <property type="molecule type" value="Genomic_DNA"/>
</dbReference>
<comment type="caution">
    <text evidence="1">The sequence shown here is derived from an EMBL/GenBank/DDBJ whole genome shotgun (WGS) entry which is preliminary data.</text>
</comment>
<dbReference type="PANTHER" id="PTHR35841">
    <property type="entry name" value="PHOSPHONATES-BINDING PERIPLASMIC PROTEIN"/>
    <property type="match status" value="1"/>
</dbReference>
<accession>A0ABY1NIB8</accession>
<dbReference type="Proteomes" id="UP001157914">
    <property type="component" value="Unassembled WGS sequence"/>
</dbReference>
<evidence type="ECO:0000313" key="1">
    <source>
        <dbReference type="EMBL" id="SMP10554.1"/>
    </source>
</evidence>
<sequence length="275" mass="30026">MTNPEFRPVRLPMYDWPEVRAETCALEQALTEEICSALKISLQDLKPWPDDIKLYDIWKAPGLLLAQTCGYPFTHALKHRVALIGAPHYRAEGCAGALYRSHIVVRADDSAADLADLKGKRLAVNSLDSQSGMNALRAEVAGMAEGSKYFETVIMTGGHVASLHAVAAGDADLASIDAVCWHMATRYKPELASCLKSIGLTREAPGLPFIASSMHDQTALETIRRAAQAVLTSTSTQKSRERLAIHGFSVLNKSVYQVIEDMEEEATSLQYPNLA</sequence>
<keyword evidence="2" id="KW-1185">Reference proteome</keyword>
<proteinExistence type="predicted"/>
<reference evidence="1 2" key="1">
    <citation type="submission" date="2017-05" db="EMBL/GenBank/DDBJ databases">
        <authorList>
            <person name="Varghese N."/>
            <person name="Submissions S."/>
        </authorList>
    </citation>
    <scope>NUCLEOTIDE SEQUENCE [LARGE SCALE GENOMIC DNA]</scope>
    <source>
        <strain evidence="1 2">DSM 15949</strain>
    </source>
</reference>
<dbReference type="PANTHER" id="PTHR35841:SF1">
    <property type="entry name" value="PHOSPHONATES-BINDING PERIPLASMIC PROTEIN"/>
    <property type="match status" value="1"/>
</dbReference>